<comment type="similarity">
    <text evidence="1">Belongs to the universal stress protein A family.</text>
</comment>
<evidence type="ECO:0000313" key="3">
    <source>
        <dbReference type="EMBL" id="KPZ19716.1"/>
    </source>
</evidence>
<gene>
    <name evidence="3" type="ORF">ALO40_04922</name>
</gene>
<dbReference type="Gene3D" id="3.40.50.620">
    <property type="entry name" value="HUPs"/>
    <property type="match status" value="1"/>
</dbReference>
<evidence type="ECO:0000259" key="2">
    <source>
        <dbReference type="Pfam" id="PF00582"/>
    </source>
</evidence>
<accession>A0A0Q0D968</accession>
<dbReference type="EMBL" id="LJRR01000124">
    <property type="protein sequence ID" value="KPZ19716.1"/>
    <property type="molecule type" value="Genomic_DNA"/>
</dbReference>
<proteinExistence type="inferred from homology"/>
<reference evidence="3 4" key="1">
    <citation type="submission" date="2015-09" db="EMBL/GenBank/DDBJ databases">
        <title>Genome announcement of multiple Pseudomonas syringae strains.</title>
        <authorList>
            <person name="Thakur S."/>
            <person name="Wang P.W."/>
            <person name="Gong Y."/>
            <person name="Weir B.S."/>
            <person name="Guttman D.S."/>
        </authorList>
    </citation>
    <scope>NUCLEOTIDE SEQUENCE [LARGE SCALE GENOMIC DNA]</scope>
    <source>
        <strain evidence="3 4">ICMP3963</strain>
    </source>
</reference>
<dbReference type="PANTHER" id="PTHR46268:SF27">
    <property type="entry name" value="UNIVERSAL STRESS PROTEIN RV2623"/>
    <property type="match status" value="1"/>
</dbReference>
<dbReference type="Proteomes" id="UP000050317">
    <property type="component" value="Unassembled WGS sequence"/>
</dbReference>
<evidence type="ECO:0000313" key="4">
    <source>
        <dbReference type="Proteomes" id="UP000050317"/>
    </source>
</evidence>
<protein>
    <submittedName>
        <fullName evidence="3">Universal stress protein family</fullName>
    </submittedName>
</protein>
<dbReference type="CDD" id="cd00293">
    <property type="entry name" value="USP-like"/>
    <property type="match status" value="1"/>
</dbReference>
<dbReference type="InterPro" id="IPR014729">
    <property type="entry name" value="Rossmann-like_a/b/a_fold"/>
</dbReference>
<dbReference type="Pfam" id="PF00582">
    <property type="entry name" value="Usp"/>
    <property type="match status" value="1"/>
</dbReference>
<dbReference type="PATRIC" id="fig|251703.9.peg.1426"/>
<dbReference type="PANTHER" id="PTHR46268">
    <property type="entry name" value="STRESS RESPONSE PROTEIN NHAX"/>
    <property type="match status" value="1"/>
</dbReference>
<dbReference type="SUPFAM" id="SSF52402">
    <property type="entry name" value="Adenine nucleotide alpha hydrolases-like"/>
    <property type="match status" value="1"/>
</dbReference>
<feature type="domain" description="UspA" evidence="2">
    <location>
        <begin position="15"/>
        <end position="170"/>
    </location>
</feature>
<organism evidence="3 4">
    <name type="scientific">Pseudomonas syringae pv. viburni</name>
    <dbReference type="NCBI Taxonomy" id="251703"/>
    <lineage>
        <taxon>Bacteria</taxon>
        <taxon>Pseudomonadati</taxon>
        <taxon>Pseudomonadota</taxon>
        <taxon>Gammaproteobacteria</taxon>
        <taxon>Pseudomonadales</taxon>
        <taxon>Pseudomonadaceae</taxon>
        <taxon>Pseudomonas</taxon>
    </lineage>
</organism>
<dbReference type="InterPro" id="IPR006016">
    <property type="entry name" value="UspA"/>
</dbReference>
<comment type="caution">
    <text evidence="3">The sequence shown here is derived from an EMBL/GenBank/DDBJ whole genome shotgun (WGS) entry which is preliminary data.</text>
</comment>
<sequence length="181" mass="19745">MNRSPPFWLSGRLSMVRSMLYATDLGLYAPYVMQHALALARTFNAGLYVVHVVEPMGLFAESVLQSYLGEEALQELHGKGVHAFLEGIEQRMLDGFREELGEGHSDLSLIRTVRVVQGEPASVILEQAHKLEVDLLVLGRHSASAQEGASIGRTAARVLQSSGVPVYLVPIMSKALCQKGC</sequence>
<name>A0A0Q0D968_9PSED</name>
<dbReference type="AlphaFoldDB" id="A0A0Q0D968"/>
<evidence type="ECO:0000256" key="1">
    <source>
        <dbReference type="ARBA" id="ARBA00008791"/>
    </source>
</evidence>